<proteinExistence type="predicted"/>
<protein>
    <submittedName>
        <fullName evidence="1">Uncharacterized protein</fullName>
    </submittedName>
</protein>
<dbReference type="Proteomes" id="UP001165297">
    <property type="component" value="Unassembled WGS sequence"/>
</dbReference>
<evidence type="ECO:0000313" key="1">
    <source>
        <dbReference type="EMBL" id="MCB2377794.1"/>
    </source>
</evidence>
<accession>A0ABS8AEE0</accession>
<reference evidence="1" key="1">
    <citation type="submission" date="2021-10" db="EMBL/GenBank/DDBJ databases">
        <authorList>
            <person name="Dean J.D."/>
            <person name="Kim M.K."/>
            <person name="Newey C.N."/>
            <person name="Stoker T.S."/>
            <person name="Thompson D.W."/>
            <person name="Grose J.H."/>
        </authorList>
    </citation>
    <scope>NUCLEOTIDE SEQUENCE</scope>
    <source>
        <strain evidence="1">BT635</strain>
    </source>
</reference>
<keyword evidence="2" id="KW-1185">Reference proteome</keyword>
<sequence>MDSQQAWRKILDAIPADGRELHTVPITKKQPVWFAVNRELDLIWVTSASQNSPSSILTLRRRLSFKKFNEILPYFFRRAQGESVSKEVCRLTMNQVYYFSLIEHILL</sequence>
<comment type="caution">
    <text evidence="1">The sequence shown here is derived from an EMBL/GenBank/DDBJ whole genome shotgun (WGS) entry which is preliminary data.</text>
</comment>
<organism evidence="1 2">
    <name type="scientific">Hymenobacter nitidus</name>
    <dbReference type="NCBI Taxonomy" id="2880929"/>
    <lineage>
        <taxon>Bacteria</taxon>
        <taxon>Pseudomonadati</taxon>
        <taxon>Bacteroidota</taxon>
        <taxon>Cytophagia</taxon>
        <taxon>Cytophagales</taxon>
        <taxon>Hymenobacteraceae</taxon>
        <taxon>Hymenobacter</taxon>
    </lineage>
</organism>
<dbReference type="EMBL" id="JAJADQ010000004">
    <property type="protein sequence ID" value="MCB2377794.1"/>
    <property type="molecule type" value="Genomic_DNA"/>
</dbReference>
<dbReference type="RefSeq" id="WP_226184977.1">
    <property type="nucleotide sequence ID" value="NZ_JAJADQ010000004.1"/>
</dbReference>
<evidence type="ECO:0000313" key="2">
    <source>
        <dbReference type="Proteomes" id="UP001165297"/>
    </source>
</evidence>
<gene>
    <name evidence="1" type="ORF">LGH70_09390</name>
</gene>
<name>A0ABS8AEE0_9BACT</name>